<dbReference type="KEGG" id="ptes:JQU52_04030"/>
<evidence type="ECO:0000259" key="1">
    <source>
        <dbReference type="Pfam" id="PF14399"/>
    </source>
</evidence>
<accession>A0A892ZJB9</accession>
<sequence>MQAPLFQHQHTAHCESGVMSTLLRHHGIDWDEAMVFGMAAALTFAYIPLVKLGGQPLVAYRMPPKSIIRRSCRQLGVRLHMRRFSNEEAGMAALDAALARGELVGLQTSVFWLPYFPEAMRFHFNAHNLLVYGKEGDDYLISDPVFETVQRCAAADLRRARFAKGALAAKGLMYTLDTASLPDVATLDLRPLLRRALLQSVRQMQAPLFFIGVRGIRTVADKLAALDRNGSAEAQKQWLGHLVRMQEEIGTGGAGFRYLYAYFLEQAGEALAHPGLLQAAQALTDIGDAWRQFASLCVRQCRKPDAAGPATLAAALRDVADREAALWQDIRQLAKAL</sequence>
<keyword evidence="4" id="KW-1185">Reference proteome</keyword>
<dbReference type="AlphaFoldDB" id="A0A892ZJB9"/>
<organism evidence="3 4">
    <name type="scientific">Paralysiella testudinis</name>
    <dbReference type="NCBI Taxonomy" id="2809020"/>
    <lineage>
        <taxon>Bacteria</taxon>
        <taxon>Pseudomonadati</taxon>
        <taxon>Pseudomonadota</taxon>
        <taxon>Betaproteobacteria</taxon>
        <taxon>Neisseriales</taxon>
        <taxon>Neisseriaceae</taxon>
        <taxon>Paralysiella</taxon>
    </lineage>
</organism>
<dbReference type="InterPro" id="IPR026935">
    <property type="entry name" value="BtrH_N"/>
</dbReference>
<protein>
    <submittedName>
        <fullName evidence="3">BtrH N-terminal domain-containing protein</fullName>
    </submittedName>
</protein>
<reference evidence="3" key="1">
    <citation type="submission" date="2021-02" db="EMBL/GenBank/DDBJ databases">
        <title>Neisseriaceae sp. 26B isolated from the cloaca of a Common Toad-headed Turtle (Mesoclemmys nasuta).</title>
        <authorList>
            <person name="Spergser J."/>
            <person name="Busse H.-J."/>
        </authorList>
    </citation>
    <scope>NUCLEOTIDE SEQUENCE</scope>
    <source>
        <strain evidence="3">26B</strain>
    </source>
</reference>
<dbReference type="RefSeq" id="WP_230339854.1">
    <property type="nucleotide sequence ID" value="NZ_CP069798.1"/>
</dbReference>
<feature type="domain" description="DUF4872" evidence="2">
    <location>
        <begin position="156"/>
        <end position="329"/>
    </location>
</feature>
<dbReference type="InterPro" id="IPR032369">
    <property type="entry name" value="DUF4872"/>
</dbReference>
<dbReference type="Pfam" id="PF14399">
    <property type="entry name" value="BtrH_N"/>
    <property type="match status" value="1"/>
</dbReference>
<evidence type="ECO:0000313" key="4">
    <source>
        <dbReference type="Proteomes" id="UP000653156"/>
    </source>
</evidence>
<proteinExistence type="predicted"/>
<evidence type="ECO:0000259" key="2">
    <source>
        <dbReference type="Pfam" id="PF16169"/>
    </source>
</evidence>
<name>A0A892ZJB9_9NEIS</name>
<evidence type="ECO:0000313" key="3">
    <source>
        <dbReference type="EMBL" id="QRQ82570.1"/>
    </source>
</evidence>
<gene>
    <name evidence="3" type="ORF">JQU52_04030</name>
</gene>
<dbReference type="Proteomes" id="UP000653156">
    <property type="component" value="Chromosome"/>
</dbReference>
<dbReference type="EMBL" id="CP069798">
    <property type="protein sequence ID" value="QRQ82570.1"/>
    <property type="molecule type" value="Genomic_DNA"/>
</dbReference>
<feature type="domain" description="Butirosin biosynthesis protein H N-terminal" evidence="1">
    <location>
        <begin position="13"/>
        <end position="144"/>
    </location>
</feature>
<dbReference type="Pfam" id="PF16169">
    <property type="entry name" value="DUF4872"/>
    <property type="match status" value="1"/>
</dbReference>